<dbReference type="RefSeq" id="WP_397080014.1">
    <property type="nucleotide sequence ID" value="NZ_JBITGY010000002.1"/>
</dbReference>
<comment type="caution">
    <text evidence="2">The sequence shown here is derived from an EMBL/GenBank/DDBJ whole genome shotgun (WGS) entry which is preliminary data.</text>
</comment>
<accession>A0ABW7YN03</accession>
<organism evidence="2 3">
    <name type="scientific">Nonomuraea typhae</name>
    <dbReference type="NCBI Taxonomy" id="2603600"/>
    <lineage>
        <taxon>Bacteria</taxon>
        <taxon>Bacillati</taxon>
        <taxon>Actinomycetota</taxon>
        <taxon>Actinomycetes</taxon>
        <taxon>Streptosporangiales</taxon>
        <taxon>Streptosporangiaceae</taxon>
        <taxon>Nonomuraea</taxon>
    </lineage>
</organism>
<feature type="compositionally biased region" description="Basic and acidic residues" evidence="1">
    <location>
        <begin position="24"/>
        <end position="43"/>
    </location>
</feature>
<reference evidence="2 3" key="1">
    <citation type="submission" date="2024-10" db="EMBL/GenBank/DDBJ databases">
        <title>The Natural Products Discovery Center: Release of the First 8490 Sequenced Strains for Exploring Actinobacteria Biosynthetic Diversity.</title>
        <authorList>
            <person name="Kalkreuter E."/>
            <person name="Kautsar S.A."/>
            <person name="Yang D."/>
            <person name="Bader C.D."/>
            <person name="Teijaro C.N."/>
            <person name="Fluegel L."/>
            <person name="Davis C.M."/>
            <person name="Simpson J.R."/>
            <person name="Lauterbach L."/>
            <person name="Steele A.D."/>
            <person name="Gui C."/>
            <person name="Meng S."/>
            <person name="Li G."/>
            <person name="Viehrig K."/>
            <person name="Ye F."/>
            <person name="Su P."/>
            <person name="Kiefer A.F."/>
            <person name="Nichols A."/>
            <person name="Cepeda A.J."/>
            <person name="Yan W."/>
            <person name="Fan B."/>
            <person name="Jiang Y."/>
            <person name="Adhikari A."/>
            <person name="Zheng C.-J."/>
            <person name="Schuster L."/>
            <person name="Cowan T.M."/>
            <person name="Smanski M.J."/>
            <person name="Chevrette M.G."/>
            <person name="De Carvalho L.P.S."/>
            <person name="Shen B."/>
        </authorList>
    </citation>
    <scope>NUCLEOTIDE SEQUENCE [LARGE SCALE GENOMIC DNA]</scope>
    <source>
        <strain evidence="2 3">NPDC050545</strain>
    </source>
</reference>
<dbReference type="Proteomes" id="UP001612741">
    <property type="component" value="Unassembled WGS sequence"/>
</dbReference>
<dbReference type="PROSITE" id="PS51257">
    <property type="entry name" value="PROKAR_LIPOPROTEIN"/>
    <property type="match status" value="1"/>
</dbReference>
<evidence type="ECO:0000313" key="2">
    <source>
        <dbReference type="EMBL" id="MFI6497288.1"/>
    </source>
</evidence>
<gene>
    <name evidence="2" type="ORF">ACIBG2_07895</name>
</gene>
<sequence>MVVSRRAAVAALLIAAVGCGTPARDGRGPARDDGAAARDEGAARRTPSAGADRADLARRAERAAQRVGAVLGQKVRPRVEVAADAREAARMAGVASVEGLAAVADAGRVIVIPEMYARLTPTGRDVVLTHELTHVAAGTAGLPAWLYEGFADYVAYKDAGLAVPVAAAELAAEVRAGREPRSLPGPEAFAPGSARLAQSYQEAWLACRFLAERLGEARLVKLYHDARRAGAERALPWPVAELTDRWRRYVRKELA</sequence>
<evidence type="ECO:0008006" key="4">
    <source>
        <dbReference type="Google" id="ProtNLM"/>
    </source>
</evidence>
<dbReference type="EMBL" id="JBITGY010000002">
    <property type="protein sequence ID" value="MFI6497288.1"/>
    <property type="molecule type" value="Genomic_DNA"/>
</dbReference>
<protein>
    <recommendedName>
        <fullName evidence="4">DUF4157 domain-containing protein</fullName>
    </recommendedName>
</protein>
<evidence type="ECO:0000313" key="3">
    <source>
        <dbReference type="Proteomes" id="UP001612741"/>
    </source>
</evidence>
<keyword evidence="3" id="KW-1185">Reference proteome</keyword>
<evidence type="ECO:0000256" key="1">
    <source>
        <dbReference type="SAM" id="MobiDB-lite"/>
    </source>
</evidence>
<proteinExistence type="predicted"/>
<name>A0ABW7YN03_9ACTN</name>
<feature type="region of interest" description="Disordered" evidence="1">
    <location>
        <begin position="23"/>
        <end position="54"/>
    </location>
</feature>